<feature type="compositionally biased region" description="Basic and acidic residues" evidence="1">
    <location>
        <begin position="480"/>
        <end position="490"/>
    </location>
</feature>
<comment type="caution">
    <text evidence="3">The sequence shown here is derived from an EMBL/GenBank/DDBJ whole genome shotgun (WGS) entry which is preliminary data.</text>
</comment>
<feature type="region of interest" description="Disordered" evidence="1">
    <location>
        <begin position="473"/>
        <end position="504"/>
    </location>
</feature>
<dbReference type="InterPro" id="IPR036273">
    <property type="entry name" value="CRAL/TRIO_N_dom_sf"/>
</dbReference>
<evidence type="ECO:0000313" key="3">
    <source>
        <dbReference type="EMBL" id="PMB67728.1"/>
    </source>
</evidence>
<accession>A0A2N6NKC6</accession>
<dbReference type="PANTHER" id="PTHR46590:SF1">
    <property type="entry name" value="PHOSPHATIDYLINOSITOL TRANSFER PROTEIN CSR1"/>
    <property type="match status" value="1"/>
</dbReference>
<sequence length="584" mass="65701">MAQVISNYPASLPTPPATPTNMSGHTPKSRPPQGFIGNLSQAQEAKLRALWAIAYKFVEICEADESFRNAVTLEDKFVPPAMKKSGAAAQQMTKASRRAAATQQQQQQQYPPALVQELLSLLPTQERSMDKLAAAALDALDYWTPHMFRITLLHTVKQEHPDELALRFLRQSGWDVILACKNMGKTIYWRTMEAAIDDDILRLGEGGAAEDEKNGQGHARTLGAEFMKLLRSGKGFLHGNDREDRPVTYIRVRLHKPGEHSPESMERYIIYLLEMARLSLRYPVETGTIFLDMSHFRLKNFDLDPLKFILKCAERYYPECIGLIIVHKAPFGTKALWKLIRHWVSATIADKVKFTKSRKDLFKYIDPSQVLKEHGGLDDFTYEYEEPMMDENFKMQNTITRNYLLLERQMLVEQFEDVTKEWVMNAQGTDRAREVSRRRNQVCAELTANFWELDPYVRARSLYDRRGCLSGTGNLQYHPPKSDRRRRDSTATRPRSVSSSSVGARSSIVGARSAIGCYSSSSGFSSAMGSVGARSSISGAGSGGTGTLTTCSILGSPVKEDRYGEMEHMDVADVIADDSSFYSD</sequence>
<dbReference type="Proteomes" id="UP000235728">
    <property type="component" value="Unassembled WGS sequence"/>
</dbReference>
<dbReference type="AlphaFoldDB" id="A0A2N6NKC6"/>
<feature type="region of interest" description="Disordered" evidence="1">
    <location>
        <begin position="1"/>
        <end position="36"/>
    </location>
</feature>
<evidence type="ECO:0000313" key="4">
    <source>
        <dbReference type="Proteomes" id="UP000235728"/>
    </source>
</evidence>
<dbReference type="InterPro" id="IPR052432">
    <property type="entry name" value="PITP/CRAL-TRIO"/>
</dbReference>
<dbReference type="CDD" id="cd00170">
    <property type="entry name" value="SEC14"/>
    <property type="match status" value="1"/>
</dbReference>
<dbReference type="Pfam" id="PF00650">
    <property type="entry name" value="CRAL_TRIO"/>
    <property type="match status" value="1"/>
</dbReference>
<feature type="domain" description="CRAL-TRIO" evidence="2">
    <location>
        <begin position="225"/>
        <end position="382"/>
    </location>
</feature>
<dbReference type="PANTHER" id="PTHR46590">
    <property type="entry name" value="PHOSPHATIDYLINOSITOL TRANSFER PROTEIN CSR1-RELATED"/>
    <property type="match status" value="1"/>
</dbReference>
<dbReference type="OMA" id="KEWVMNA"/>
<dbReference type="PROSITE" id="PS50191">
    <property type="entry name" value="CRAL_TRIO"/>
    <property type="match status" value="1"/>
</dbReference>
<name>A0A2N6NKC6_BEABA</name>
<dbReference type="EMBL" id="MRVG01000006">
    <property type="protein sequence ID" value="PMB67728.1"/>
    <property type="molecule type" value="Genomic_DNA"/>
</dbReference>
<evidence type="ECO:0000256" key="1">
    <source>
        <dbReference type="SAM" id="MobiDB-lite"/>
    </source>
</evidence>
<dbReference type="SUPFAM" id="SSF52087">
    <property type="entry name" value="CRAL/TRIO domain"/>
    <property type="match status" value="1"/>
</dbReference>
<dbReference type="SUPFAM" id="SSF46938">
    <property type="entry name" value="CRAL/TRIO N-terminal domain"/>
    <property type="match status" value="1"/>
</dbReference>
<evidence type="ECO:0000259" key="2">
    <source>
        <dbReference type="PROSITE" id="PS50191"/>
    </source>
</evidence>
<gene>
    <name evidence="3" type="ORF">BM221_005896</name>
</gene>
<feature type="compositionally biased region" description="Low complexity" evidence="1">
    <location>
        <begin position="491"/>
        <end position="504"/>
    </location>
</feature>
<protein>
    <submittedName>
        <fullName evidence="3">CRAL-TRIO domain-containing protein C3H8.02</fullName>
    </submittedName>
</protein>
<dbReference type="SMART" id="SM00516">
    <property type="entry name" value="SEC14"/>
    <property type="match status" value="1"/>
</dbReference>
<dbReference type="Gene3D" id="3.40.525.10">
    <property type="entry name" value="CRAL-TRIO lipid binding domain"/>
    <property type="match status" value="1"/>
</dbReference>
<reference evidence="3 4" key="1">
    <citation type="journal article" date="2016" name="Appl. Microbiol. Biotechnol.">
        <title>Characterization of T-DNA insertion mutants with decreased virulence in the entomopathogenic fungus Beauveria bassiana JEF-007.</title>
        <authorList>
            <person name="Kim S."/>
            <person name="Lee S.J."/>
            <person name="Nai Y.S."/>
            <person name="Yu J.S."/>
            <person name="Lee M.R."/>
            <person name="Yang Y.T."/>
            <person name="Kim J.S."/>
        </authorList>
    </citation>
    <scope>NUCLEOTIDE SEQUENCE [LARGE SCALE GENOMIC DNA]</scope>
    <source>
        <strain evidence="3 4">JEF-007</strain>
    </source>
</reference>
<proteinExistence type="predicted"/>
<organism evidence="3 4">
    <name type="scientific">Beauveria bassiana</name>
    <name type="common">White muscardine disease fungus</name>
    <name type="synonym">Tritirachium shiotae</name>
    <dbReference type="NCBI Taxonomy" id="176275"/>
    <lineage>
        <taxon>Eukaryota</taxon>
        <taxon>Fungi</taxon>
        <taxon>Dikarya</taxon>
        <taxon>Ascomycota</taxon>
        <taxon>Pezizomycotina</taxon>
        <taxon>Sordariomycetes</taxon>
        <taxon>Hypocreomycetidae</taxon>
        <taxon>Hypocreales</taxon>
        <taxon>Cordycipitaceae</taxon>
        <taxon>Beauveria</taxon>
    </lineage>
</organism>
<feature type="region of interest" description="Disordered" evidence="1">
    <location>
        <begin position="83"/>
        <end position="109"/>
    </location>
</feature>
<dbReference type="InterPro" id="IPR036865">
    <property type="entry name" value="CRAL-TRIO_dom_sf"/>
</dbReference>
<dbReference type="InterPro" id="IPR001251">
    <property type="entry name" value="CRAL-TRIO_dom"/>
</dbReference>